<protein>
    <submittedName>
        <fullName evidence="5">LytR family transcriptional regulator</fullName>
    </submittedName>
</protein>
<reference evidence="5 6" key="1">
    <citation type="submission" date="2018-10" db="EMBL/GenBank/DDBJ databases">
        <title>Streptococcus hillyeri sp. nov., isolated from equine tracheal sample.</title>
        <authorList>
            <person name="Macfadyen A.C."/>
            <person name="Waller A."/>
            <person name="Paterson G.K."/>
        </authorList>
    </citation>
    <scope>NUCLEOTIDE SEQUENCE [LARGE SCALE GENOMIC DNA]</scope>
    <source>
        <strain evidence="5 6">28462</strain>
    </source>
</reference>
<dbReference type="Pfam" id="PF02916">
    <property type="entry name" value="DNA_PPF"/>
    <property type="match status" value="1"/>
</dbReference>
<evidence type="ECO:0000259" key="3">
    <source>
        <dbReference type="Pfam" id="PF02916"/>
    </source>
</evidence>
<name>A0A3L9DSM5_9STRE</name>
<sequence>MSSRSRRRTSQASTKHGLLGGINIVLWAVTTLLTVAVVVVLLTYNILGFNSQNFIIPIVLGILMVILLLLILSKKVRAVVTVFLGLMIVALGSGLFFVKSALDFSNKLNTTAKVSQIEMSVMVPVDSDISDVAQLSSVLAPVSSDGDNISALLSRITSDKGVTLSEKTSLSYSTAYESLLAGDDKAMVMNSAYAELLRSNHEDFDSKVKTIYTYTIKKKVESTNQTKTESDSFNVYISGIDTYGSISSVSRSDVNIIMTVNRSTHKILLTTTPRDSYVPIADGGNNQYDKLTHAGIYGVDASMHTLENLYGIDINYYARINFTTFLKLIDLVGGVTVTNEQEFTSGKHHFPVGEVTMSSEQALVFVRERYSLEHGDDDRGKNQMKVITALINKLTSLDSVAKYSQIINGLGNSIQTDMPFETMMTLANGQLDSKQRYDVTSQAITGTGSTGQLPSYAMPTARLYMLSIDNASLESAKEAIKATMEGN</sequence>
<dbReference type="PANTHER" id="PTHR33392">
    <property type="entry name" value="POLYISOPRENYL-TEICHOIC ACID--PEPTIDOGLYCAN TEICHOIC ACID TRANSFERASE TAGU"/>
    <property type="match status" value="1"/>
</dbReference>
<proteinExistence type="inferred from homology"/>
<feature type="transmembrane region" description="Helical" evidence="2">
    <location>
        <begin position="54"/>
        <end position="72"/>
    </location>
</feature>
<keyword evidence="6" id="KW-1185">Reference proteome</keyword>
<evidence type="ECO:0000256" key="1">
    <source>
        <dbReference type="ARBA" id="ARBA00006068"/>
    </source>
</evidence>
<evidence type="ECO:0000259" key="4">
    <source>
        <dbReference type="Pfam" id="PF03816"/>
    </source>
</evidence>
<dbReference type="Gene3D" id="3.40.630.190">
    <property type="entry name" value="LCP protein"/>
    <property type="match status" value="1"/>
</dbReference>
<organism evidence="5 6">
    <name type="scientific">Streptococcus hillyeri</name>
    <dbReference type="NCBI Taxonomy" id="2282420"/>
    <lineage>
        <taxon>Bacteria</taxon>
        <taxon>Bacillati</taxon>
        <taxon>Bacillota</taxon>
        <taxon>Bacilli</taxon>
        <taxon>Lactobacillales</taxon>
        <taxon>Streptococcaceae</taxon>
        <taxon>Streptococcus</taxon>
    </lineage>
</organism>
<dbReference type="PANTHER" id="PTHR33392:SF6">
    <property type="entry name" value="POLYISOPRENYL-TEICHOIC ACID--PEPTIDOGLYCAN TEICHOIC ACID TRANSFERASE TAGU"/>
    <property type="match status" value="1"/>
</dbReference>
<feature type="domain" description="DNA polymerase processivity factor" evidence="3">
    <location>
        <begin position="74"/>
        <end position="189"/>
    </location>
</feature>
<comment type="caution">
    <text evidence="5">The sequence shown here is derived from an EMBL/GenBank/DDBJ whole genome shotgun (WGS) entry which is preliminary data.</text>
</comment>
<keyword evidence="2" id="KW-1133">Transmembrane helix</keyword>
<feature type="domain" description="Cell envelope-related transcriptional attenuator" evidence="4">
    <location>
        <begin position="251"/>
        <end position="395"/>
    </location>
</feature>
<keyword evidence="2" id="KW-0472">Membrane</keyword>
<dbReference type="OrthoDB" id="27330at2"/>
<feature type="transmembrane region" description="Helical" evidence="2">
    <location>
        <begin position="79"/>
        <end position="98"/>
    </location>
</feature>
<dbReference type="InterPro" id="IPR050922">
    <property type="entry name" value="LytR/CpsA/Psr_CW_biosynth"/>
</dbReference>
<feature type="transmembrane region" description="Helical" evidence="2">
    <location>
        <begin position="21"/>
        <end position="42"/>
    </location>
</feature>
<comment type="similarity">
    <text evidence="1">Belongs to the LytR/CpsA/Psr (LCP) family.</text>
</comment>
<evidence type="ECO:0000313" key="6">
    <source>
        <dbReference type="Proteomes" id="UP000279194"/>
    </source>
</evidence>
<keyword evidence="2" id="KW-0812">Transmembrane</keyword>
<gene>
    <name evidence="5" type="ORF">EAF07_08415</name>
</gene>
<dbReference type="GO" id="GO:0006260">
    <property type="term" value="P:DNA replication"/>
    <property type="evidence" value="ECO:0007669"/>
    <property type="project" value="InterPro"/>
</dbReference>
<dbReference type="EMBL" id="RCVM01000018">
    <property type="protein sequence ID" value="RLY02132.1"/>
    <property type="molecule type" value="Genomic_DNA"/>
</dbReference>
<dbReference type="Pfam" id="PF03816">
    <property type="entry name" value="LytR_cpsA_psr"/>
    <property type="match status" value="1"/>
</dbReference>
<evidence type="ECO:0000313" key="5">
    <source>
        <dbReference type="EMBL" id="RLY02132.1"/>
    </source>
</evidence>
<dbReference type="InterPro" id="IPR004190">
    <property type="entry name" value="DNA_pol_proc_fac"/>
</dbReference>
<dbReference type="Proteomes" id="UP000279194">
    <property type="component" value="Unassembled WGS sequence"/>
</dbReference>
<accession>A0A3L9DSM5</accession>
<dbReference type="AlphaFoldDB" id="A0A3L9DSM5"/>
<dbReference type="NCBIfam" id="TIGR00350">
    <property type="entry name" value="lytR_cpsA_psr"/>
    <property type="match status" value="1"/>
</dbReference>
<evidence type="ECO:0000256" key="2">
    <source>
        <dbReference type="SAM" id="Phobius"/>
    </source>
</evidence>
<dbReference type="RefSeq" id="WP_121836120.1">
    <property type="nucleotide sequence ID" value="NZ_RCVM01000018.1"/>
</dbReference>
<dbReference type="InterPro" id="IPR004474">
    <property type="entry name" value="LytR_CpsA_psr"/>
</dbReference>
<dbReference type="Gene3D" id="3.40.190.10">
    <property type="entry name" value="Periplasmic binding protein-like II"/>
    <property type="match status" value="1"/>
</dbReference>